<evidence type="ECO:0000256" key="2">
    <source>
        <dbReference type="ARBA" id="ARBA00022692"/>
    </source>
</evidence>
<dbReference type="AlphaFoldDB" id="A0A9P7YDT1"/>
<evidence type="ECO:0000256" key="3">
    <source>
        <dbReference type="ARBA" id="ARBA00022989"/>
    </source>
</evidence>
<dbReference type="InterPro" id="IPR052337">
    <property type="entry name" value="SAT4-like"/>
</dbReference>
<comment type="caution">
    <text evidence="8">The sequence shown here is derived from an EMBL/GenBank/DDBJ whole genome shotgun (WGS) entry which is preliminary data.</text>
</comment>
<dbReference type="InterPro" id="IPR049326">
    <property type="entry name" value="Rhodopsin_dom_fungi"/>
</dbReference>
<evidence type="ECO:0000259" key="7">
    <source>
        <dbReference type="Pfam" id="PF20684"/>
    </source>
</evidence>
<evidence type="ECO:0000256" key="5">
    <source>
        <dbReference type="ARBA" id="ARBA00038359"/>
    </source>
</evidence>
<feature type="non-terminal residue" evidence="8">
    <location>
        <position position="66"/>
    </location>
</feature>
<evidence type="ECO:0000256" key="6">
    <source>
        <dbReference type="SAM" id="Phobius"/>
    </source>
</evidence>
<comment type="subcellular location">
    <subcellularLocation>
        <location evidence="1">Membrane</location>
        <topology evidence="1">Multi-pass membrane protein</topology>
    </subcellularLocation>
</comment>
<keyword evidence="9" id="KW-1185">Reference proteome</keyword>
<dbReference type="OrthoDB" id="3563659at2759"/>
<feature type="domain" description="Rhodopsin" evidence="7">
    <location>
        <begin position="1"/>
        <end position="65"/>
    </location>
</feature>
<gene>
    <name evidence="8" type="ORF">BJ875DRAFT_336499</name>
</gene>
<dbReference type="EMBL" id="MU251606">
    <property type="protein sequence ID" value="KAG9231362.1"/>
    <property type="molecule type" value="Genomic_DNA"/>
</dbReference>
<keyword evidence="4 6" id="KW-0472">Membrane</keyword>
<feature type="transmembrane region" description="Helical" evidence="6">
    <location>
        <begin position="28"/>
        <end position="47"/>
    </location>
</feature>
<dbReference type="Pfam" id="PF20684">
    <property type="entry name" value="Fung_rhodopsin"/>
    <property type="match status" value="1"/>
</dbReference>
<evidence type="ECO:0000313" key="9">
    <source>
        <dbReference type="Proteomes" id="UP000824998"/>
    </source>
</evidence>
<keyword evidence="3 6" id="KW-1133">Transmembrane helix</keyword>
<evidence type="ECO:0000256" key="4">
    <source>
        <dbReference type="ARBA" id="ARBA00023136"/>
    </source>
</evidence>
<protein>
    <recommendedName>
        <fullName evidence="7">Rhodopsin domain-containing protein</fullName>
    </recommendedName>
</protein>
<proteinExistence type="inferred from homology"/>
<dbReference type="PANTHER" id="PTHR33048:SF143">
    <property type="entry name" value="EXTRACELLULAR MEMBRANE PROTEIN CFEM DOMAIN-CONTAINING PROTEIN-RELATED"/>
    <property type="match status" value="1"/>
</dbReference>
<dbReference type="GO" id="GO:0016020">
    <property type="term" value="C:membrane"/>
    <property type="evidence" value="ECO:0007669"/>
    <property type="project" value="UniProtKB-SubCell"/>
</dbReference>
<dbReference type="PANTHER" id="PTHR33048">
    <property type="entry name" value="PTH11-LIKE INTEGRAL MEMBRANE PROTEIN (AFU_ORTHOLOGUE AFUA_5G11245)"/>
    <property type="match status" value="1"/>
</dbReference>
<keyword evidence="2 6" id="KW-0812">Transmembrane</keyword>
<organism evidence="8 9">
    <name type="scientific">Amylocarpus encephaloides</name>
    <dbReference type="NCBI Taxonomy" id="45428"/>
    <lineage>
        <taxon>Eukaryota</taxon>
        <taxon>Fungi</taxon>
        <taxon>Dikarya</taxon>
        <taxon>Ascomycota</taxon>
        <taxon>Pezizomycotina</taxon>
        <taxon>Leotiomycetes</taxon>
        <taxon>Helotiales</taxon>
        <taxon>Helotiales incertae sedis</taxon>
        <taxon>Amylocarpus</taxon>
    </lineage>
</organism>
<accession>A0A9P7YDT1</accession>
<name>A0A9P7YDT1_9HELO</name>
<dbReference type="Proteomes" id="UP000824998">
    <property type="component" value="Unassembled WGS sequence"/>
</dbReference>
<feature type="non-terminal residue" evidence="8">
    <location>
        <position position="1"/>
    </location>
</feature>
<comment type="similarity">
    <text evidence="5">Belongs to the SAT4 family.</text>
</comment>
<reference evidence="8" key="1">
    <citation type="journal article" date="2021" name="IMA Fungus">
        <title>Genomic characterization of three marine fungi, including Emericellopsis atlantica sp. nov. with signatures of a generalist lifestyle and marine biomass degradation.</title>
        <authorList>
            <person name="Hagestad O.C."/>
            <person name="Hou L."/>
            <person name="Andersen J.H."/>
            <person name="Hansen E.H."/>
            <person name="Altermark B."/>
            <person name="Li C."/>
            <person name="Kuhnert E."/>
            <person name="Cox R.J."/>
            <person name="Crous P.W."/>
            <person name="Spatafora J.W."/>
            <person name="Lail K."/>
            <person name="Amirebrahimi M."/>
            <person name="Lipzen A."/>
            <person name="Pangilinan J."/>
            <person name="Andreopoulos W."/>
            <person name="Hayes R.D."/>
            <person name="Ng V."/>
            <person name="Grigoriev I.V."/>
            <person name="Jackson S.A."/>
            <person name="Sutton T.D.S."/>
            <person name="Dobson A.D.W."/>
            <person name="Rama T."/>
        </authorList>
    </citation>
    <scope>NUCLEOTIDE SEQUENCE</scope>
    <source>
        <strain evidence="8">TRa018bII</strain>
    </source>
</reference>
<sequence>INIILDVIILVLSLPGLIKLSMSKERKIYIILIFSLGITIVSILRLTSLIKFTNTLNIIWDYVPIG</sequence>
<evidence type="ECO:0000313" key="8">
    <source>
        <dbReference type="EMBL" id="KAG9231362.1"/>
    </source>
</evidence>
<evidence type="ECO:0000256" key="1">
    <source>
        <dbReference type="ARBA" id="ARBA00004141"/>
    </source>
</evidence>